<dbReference type="Proteomes" id="UP000199657">
    <property type="component" value="Unassembled WGS sequence"/>
</dbReference>
<keyword evidence="3 6" id="KW-0812">Transmembrane</keyword>
<evidence type="ECO:0000256" key="5">
    <source>
        <dbReference type="ARBA" id="ARBA00023136"/>
    </source>
</evidence>
<dbReference type="PANTHER" id="PTHR33931">
    <property type="entry name" value="HOLIN-LIKE PROTEIN CIDA-RELATED"/>
    <property type="match status" value="1"/>
</dbReference>
<evidence type="ECO:0000256" key="2">
    <source>
        <dbReference type="ARBA" id="ARBA00022475"/>
    </source>
</evidence>
<reference evidence="7 8" key="1">
    <citation type="submission" date="2016-10" db="EMBL/GenBank/DDBJ databases">
        <authorList>
            <person name="de Groot N.N."/>
        </authorList>
    </citation>
    <scope>NUCLEOTIDE SEQUENCE [LARGE SCALE GENOMIC DNA]</scope>
    <source>
        <strain evidence="7 8">CGMCC 1.6291</strain>
    </source>
</reference>
<dbReference type="OrthoDB" id="385012at2"/>
<dbReference type="AlphaFoldDB" id="A0A1H8TZY9"/>
<keyword evidence="2" id="KW-1003">Cell membrane</keyword>
<feature type="transmembrane region" description="Helical" evidence="6">
    <location>
        <begin position="26"/>
        <end position="47"/>
    </location>
</feature>
<evidence type="ECO:0000256" key="1">
    <source>
        <dbReference type="ARBA" id="ARBA00004651"/>
    </source>
</evidence>
<evidence type="ECO:0000256" key="4">
    <source>
        <dbReference type="ARBA" id="ARBA00022989"/>
    </source>
</evidence>
<evidence type="ECO:0000313" key="8">
    <source>
        <dbReference type="Proteomes" id="UP000199657"/>
    </source>
</evidence>
<gene>
    <name evidence="7" type="ORF">SAMN04488052_10530</name>
</gene>
<dbReference type="STRING" id="406100.SAMN04488052_10530"/>
<accession>A0A1H8TZY9</accession>
<evidence type="ECO:0000256" key="6">
    <source>
        <dbReference type="SAM" id="Phobius"/>
    </source>
</evidence>
<protein>
    <submittedName>
        <fullName evidence="7">Holin-like protein</fullName>
    </submittedName>
</protein>
<dbReference type="PANTHER" id="PTHR33931:SF2">
    <property type="entry name" value="HOLIN-LIKE PROTEIN CIDA"/>
    <property type="match status" value="1"/>
</dbReference>
<comment type="subcellular location">
    <subcellularLocation>
        <location evidence="1">Cell membrane</location>
        <topology evidence="1">Multi-pass membrane protein</topology>
    </subcellularLocation>
</comment>
<keyword evidence="8" id="KW-1185">Reference proteome</keyword>
<dbReference type="EMBL" id="FOEG01000005">
    <property type="protein sequence ID" value="SEO95978.1"/>
    <property type="molecule type" value="Genomic_DNA"/>
</dbReference>
<keyword evidence="4 6" id="KW-1133">Transmembrane helix</keyword>
<proteinExistence type="predicted"/>
<dbReference type="Pfam" id="PF03788">
    <property type="entry name" value="LrgA"/>
    <property type="match status" value="1"/>
</dbReference>
<dbReference type="RefSeq" id="WP_091644188.1">
    <property type="nucleotide sequence ID" value="NZ_FOEG01000005.1"/>
</dbReference>
<dbReference type="GO" id="GO:0005886">
    <property type="term" value="C:plasma membrane"/>
    <property type="evidence" value="ECO:0007669"/>
    <property type="project" value="UniProtKB-SubCell"/>
</dbReference>
<organism evidence="7 8">
    <name type="scientific">Aquisalimonas asiatica</name>
    <dbReference type="NCBI Taxonomy" id="406100"/>
    <lineage>
        <taxon>Bacteria</taxon>
        <taxon>Pseudomonadati</taxon>
        <taxon>Pseudomonadota</taxon>
        <taxon>Gammaproteobacteria</taxon>
        <taxon>Chromatiales</taxon>
        <taxon>Ectothiorhodospiraceae</taxon>
        <taxon>Aquisalimonas</taxon>
    </lineage>
</organism>
<feature type="transmembrane region" description="Helical" evidence="6">
    <location>
        <begin position="59"/>
        <end position="80"/>
    </location>
</feature>
<evidence type="ECO:0000313" key="7">
    <source>
        <dbReference type="EMBL" id="SEO95978.1"/>
    </source>
</evidence>
<evidence type="ECO:0000256" key="3">
    <source>
        <dbReference type="ARBA" id="ARBA00022692"/>
    </source>
</evidence>
<keyword evidence="5 6" id="KW-0472">Membrane</keyword>
<sequence>MNILNGLAIILGCQLAGEVLVQLAGLPVPGPVVGMVLLLGGLIWFGEPPTGLRTVSETLLRYLALLFVPAGVGMMAHFQLIARDWLAISVALVVSTALTLIATMLALRAMLAMRRRRGRS</sequence>
<name>A0A1H8TZY9_9GAMM</name>
<dbReference type="InterPro" id="IPR005538">
    <property type="entry name" value="LrgA/CidA"/>
</dbReference>
<feature type="transmembrane region" description="Helical" evidence="6">
    <location>
        <begin position="86"/>
        <end position="111"/>
    </location>
</feature>